<evidence type="ECO:0000313" key="4">
    <source>
        <dbReference type="Proteomes" id="UP000030104"/>
    </source>
</evidence>
<evidence type="ECO:0000259" key="2">
    <source>
        <dbReference type="Pfam" id="PF20994"/>
    </source>
</evidence>
<gene>
    <name evidence="3" type="ORF">PITC_087960</name>
</gene>
<feature type="compositionally biased region" description="Basic residues" evidence="1">
    <location>
        <begin position="607"/>
        <end position="616"/>
    </location>
</feature>
<dbReference type="HOGENOM" id="CLU_013782_0_0_1"/>
<organism evidence="3 4">
    <name type="scientific">Penicillium italicum</name>
    <name type="common">Blue mold</name>
    <dbReference type="NCBI Taxonomy" id="40296"/>
    <lineage>
        <taxon>Eukaryota</taxon>
        <taxon>Fungi</taxon>
        <taxon>Dikarya</taxon>
        <taxon>Ascomycota</taxon>
        <taxon>Pezizomycotina</taxon>
        <taxon>Eurotiomycetes</taxon>
        <taxon>Eurotiomycetidae</taxon>
        <taxon>Eurotiales</taxon>
        <taxon>Aspergillaceae</taxon>
        <taxon>Penicillium</taxon>
    </lineage>
</organism>
<feature type="compositionally biased region" description="Acidic residues" evidence="1">
    <location>
        <begin position="583"/>
        <end position="599"/>
    </location>
</feature>
<sequence>MEASREERQLMRQRGAGTRKAKEVNFGFSFGSPALGLSAPAPIATVPEAQNPPRTQTAPNTTPLKVSQPGSQARGIERTPGSARNKLPERPSTYEIPSSDDRSEQTRSNKRRKISPRKGTEDTPSRRNGGRPQNGNKHLFDKIAGSTKSQTSHTQEPPNTDVPPPSEIINHKSPQPLISPILETSVEDQHPTGEGTDGVEPTTPAIEEPLAQGTSSVSGATAPVVAEESQAPLSSPEAQAGVEQPENPEQPGEKRHNTQSPPQFEERIRISKKNQQPTTETASPVVQTDISATKALSPHGSFTEALEASHALTTDNDVDMTEGVPPSKDDAPEQDNQMSQGPSTKTKKSQGRPQHQSTQNNTPALHVAAAVQDPTAVQDEPAIAQVKEALKTKRPRGISSLNKKSIEAIETEKISPEPIPDVAESSSGPRRGRKPTSQKDDQPETVVESAVPKPQRGRPGKKVKQAEEPVPEPELIPAEQAEPEAESAAPKSRGRPAKKAKRATETDSDPEPATADQPEPEAESAVPKSRGRPGKKTKRAAEPEPEPEAEAEAEDQPEPEVEPAVSKPHRGRPGKKANHAVEPEPEAETAAEDQQEPEAESAVPKTQRGRPGKKTKRAVEPEPEPVTENQPEPEAEAESAAPKSQRSRPGKKAKRAVEPEPEPEAETEYQPEPEPTQEQPRRKTREPRGETVPVTVYRLANVNSLGGAASTANGSGDEEESADELTTHQRAKMPNRGGVNPADVLSQICRETLEKTLNTLKDGIANEANATRRAEWSRKRKAVEVFGQELESRLMDLSGILDSNFVLGVQLKKTKREMMDLRNHLYRVRRERENIALQMDAVRSRHIEGEKAKLSRSTISNSLHSLELALDRNKQRSDSAADSSTDLEFMLRTVADVSSRAPGAQGGLLNQIRAFNAQLEATIGRLER</sequence>
<feature type="compositionally biased region" description="Acidic residues" evidence="1">
    <location>
        <begin position="621"/>
        <end position="637"/>
    </location>
</feature>
<feature type="compositionally biased region" description="Acidic residues" evidence="1">
    <location>
        <begin position="659"/>
        <end position="671"/>
    </location>
</feature>
<name>A0A0A2L8T7_PENIT</name>
<feature type="region of interest" description="Disordered" evidence="1">
    <location>
        <begin position="1"/>
        <end position="739"/>
    </location>
</feature>
<protein>
    <recommendedName>
        <fullName evidence="2">Inner kinetochore subunit AME1 domain-containing protein</fullName>
    </recommendedName>
</protein>
<feature type="compositionally biased region" description="Polar residues" evidence="1">
    <location>
        <begin position="351"/>
        <end position="363"/>
    </location>
</feature>
<feature type="compositionally biased region" description="Low complexity" evidence="1">
    <location>
        <begin position="473"/>
        <end position="490"/>
    </location>
</feature>
<accession>A0A0A2L8T7</accession>
<proteinExistence type="predicted"/>
<reference evidence="3 4" key="1">
    <citation type="journal article" date="2015" name="Mol. Plant Microbe Interact.">
        <title>Genome, transcriptome, and functional analyses of Penicillium expansum provide new insights into secondary metabolism and pathogenicity.</title>
        <authorList>
            <person name="Ballester A.R."/>
            <person name="Marcet-Houben M."/>
            <person name="Levin E."/>
            <person name="Sela N."/>
            <person name="Selma-Lazaro C."/>
            <person name="Carmona L."/>
            <person name="Wisniewski M."/>
            <person name="Droby S."/>
            <person name="Gonzalez-Candelas L."/>
            <person name="Gabaldon T."/>
        </authorList>
    </citation>
    <scope>NUCLEOTIDE SEQUENCE [LARGE SCALE GENOMIC DNA]</scope>
    <source>
        <strain evidence="3 4">PHI-1</strain>
    </source>
</reference>
<dbReference type="Proteomes" id="UP000030104">
    <property type="component" value="Unassembled WGS sequence"/>
</dbReference>
<dbReference type="OMA" id="PERPSMF"/>
<feature type="domain" description="Inner kinetochore subunit AME1" evidence="2">
    <location>
        <begin position="735"/>
        <end position="921"/>
    </location>
</feature>
<feature type="compositionally biased region" description="Basic and acidic residues" evidence="1">
    <location>
        <begin position="1"/>
        <end position="10"/>
    </location>
</feature>
<dbReference type="PhylomeDB" id="A0A0A2L8T7"/>
<dbReference type="OrthoDB" id="5377952at2759"/>
<feature type="compositionally biased region" description="Basic residues" evidence="1">
    <location>
        <begin position="492"/>
        <end position="501"/>
    </location>
</feature>
<feature type="compositionally biased region" description="Polar residues" evidence="1">
    <location>
        <begin position="52"/>
        <end position="71"/>
    </location>
</feature>
<comment type="caution">
    <text evidence="3">The sequence shown here is derived from an EMBL/GenBank/DDBJ whole genome shotgun (WGS) entry which is preliminary data.</text>
</comment>
<evidence type="ECO:0000313" key="3">
    <source>
        <dbReference type="EMBL" id="KGO76517.1"/>
    </source>
</evidence>
<feature type="compositionally biased region" description="Polar residues" evidence="1">
    <location>
        <begin position="334"/>
        <end position="344"/>
    </location>
</feature>
<dbReference type="EMBL" id="JQGA01000243">
    <property type="protein sequence ID" value="KGO76517.1"/>
    <property type="molecule type" value="Genomic_DNA"/>
</dbReference>
<keyword evidence="4" id="KW-1185">Reference proteome</keyword>
<dbReference type="STRING" id="40296.A0A0A2L8T7"/>
<feature type="compositionally biased region" description="Polar residues" evidence="1">
    <location>
        <begin position="273"/>
        <end position="291"/>
    </location>
</feature>
<feature type="compositionally biased region" description="Basic residues" evidence="1">
    <location>
        <begin position="529"/>
        <end position="538"/>
    </location>
</feature>
<feature type="compositionally biased region" description="Basic residues" evidence="1">
    <location>
        <begin position="567"/>
        <end position="578"/>
    </location>
</feature>
<dbReference type="AlphaFoldDB" id="A0A0A2L8T7"/>
<dbReference type="InterPro" id="IPR048743">
    <property type="entry name" value="AME1"/>
</dbReference>
<evidence type="ECO:0000256" key="1">
    <source>
        <dbReference type="SAM" id="MobiDB-lite"/>
    </source>
</evidence>
<feature type="compositionally biased region" description="Basic residues" evidence="1">
    <location>
        <begin position="645"/>
        <end position="654"/>
    </location>
</feature>
<feature type="compositionally biased region" description="Acidic residues" evidence="1">
    <location>
        <begin position="543"/>
        <end position="561"/>
    </location>
</feature>
<feature type="compositionally biased region" description="Basic and acidic residues" evidence="1">
    <location>
        <begin position="404"/>
        <end position="415"/>
    </location>
</feature>
<feature type="compositionally biased region" description="Polar residues" evidence="1">
    <location>
        <begin position="146"/>
        <end position="158"/>
    </location>
</feature>
<dbReference type="Pfam" id="PF20994">
    <property type="entry name" value="CENPU"/>
    <property type="match status" value="1"/>
</dbReference>